<reference evidence="1 2" key="1">
    <citation type="journal article" date="2012" name="Int. J. Syst. Evol. Microbiol.">
        <title>Vibrio caribbeanicus sp. nov., isolated from the marine sponge Scleritoderma cyanea.</title>
        <authorList>
            <person name="Hoffmann M."/>
            <person name="Monday S.R."/>
            <person name="Allard M.W."/>
            <person name="Strain E.A."/>
            <person name="Whittaker P."/>
            <person name="Naum M."/>
            <person name="McCarthy P.J."/>
            <person name="Lopez J.V."/>
            <person name="Fischer M."/>
            <person name="Brown E.W."/>
        </authorList>
    </citation>
    <scope>NUCLEOTIDE SEQUENCE [LARGE SCALE GENOMIC DNA]</scope>
    <source>
        <strain evidence="1 2">ATCC 19109</strain>
    </source>
</reference>
<dbReference type="Proteomes" id="UP000003836">
    <property type="component" value="Unassembled WGS sequence"/>
</dbReference>
<comment type="caution">
    <text evidence="1">The sequence shown here is derived from an EMBL/GenBank/DDBJ whole genome shotgun (WGS) entry which is preliminary data.</text>
</comment>
<evidence type="ECO:0000313" key="2">
    <source>
        <dbReference type="Proteomes" id="UP000003836"/>
    </source>
</evidence>
<keyword evidence="2" id="KW-1185">Reference proteome</keyword>
<gene>
    <name evidence="1" type="ORF">VITU9109_23050</name>
</gene>
<sequence>MTRIWATANYLFEKYEQNGLTIVNNLTLNSVKKVRVFAQRIDIIIYSSTKI</sequence>
<dbReference type="EMBL" id="AFWI01000191">
    <property type="protein sequence ID" value="EGU49129.1"/>
    <property type="molecule type" value="Genomic_DNA"/>
</dbReference>
<accession>A0ABP2LFN7</accession>
<organism evidence="1 2">
    <name type="scientific">Vibrio tubiashii ATCC 19109</name>
    <dbReference type="NCBI Taxonomy" id="1051646"/>
    <lineage>
        <taxon>Bacteria</taxon>
        <taxon>Pseudomonadati</taxon>
        <taxon>Pseudomonadota</taxon>
        <taxon>Gammaproteobacteria</taxon>
        <taxon>Vibrionales</taxon>
        <taxon>Vibrionaceae</taxon>
        <taxon>Vibrio</taxon>
        <taxon>Vibrio oreintalis group</taxon>
    </lineage>
</organism>
<evidence type="ECO:0000313" key="1">
    <source>
        <dbReference type="EMBL" id="EGU49129.1"/>
    </source>
</evidence>
<proteinExistence type="predicted"/>
<name>A0ABP2LFN7_9VIBR</name>
<protein>
    <submittedName>
        <fullName evidence="1">Uncharacterized protein</fullName>
    </submittedName>
</protein>